<dbReference type="PANTHER" id="PTHR43048">
    <property type="entry name" value="METHYLMALONYL-COA EPIMERASE"/>
    <property type="match status" value="1"/>
</dbReference>
<dbReference type="OrthoDB" id="9814858at2"/>
<dbReference type="Proteomes" id="UP000030416">
    <property type="component" value="Unassembled WGS sequence"/>
</dbReference>
<dbReference type="InterPro" id="IPR029068">
    <property type="entry name" value="Glyas_Bleomycin-R_OHBP_Dase"/>
</dbReference>
<evidence type="ECO:0000313" key="4">
    <source>
        <dbReference type="Proteomes" id="UP000030416"/>
    </source>
</evidence>
<dbReference type="Pfam" id="PF00903">
    <property type="entry name" value="Glyoxalase"/>
    <property type="match status" value="1"/>
</dbReference>
<dbReference type="EMBL" id="JPVN01000012">
    <property type="protein sequence ID" value="KGR78318.1"/>
    <property type="molecule type" value="Genomic_DNA"/>
</dbReference>
<reference evidence="3 4" key="1">
    <citation type="submission" date="2014-02" db="EMBL/GenBank/DDBJ databases">
        <title>Draft genome sequence of Lysinibacillus manganicus DSM 26584T.</title>
        <authorList>
            <person name="Zhang F."/>
            <person name="Wang G."/>
            <person name="Zhang L."/>
        </authorList>
    </citation>
    <scope>NUCLEOTIDE SEQUENCE [LARGE SCALE GENOMIC DNA]</scope>
    <source>
        <strain evidence="3 4">DSM 26584</strain>
    </source>
</reference>
<gene>
    <name evidence="3" type="ORF">CD29_11405</name>
</gene>
<name>A0A0A3I6L0_9BACL</name>
<evidence type="ECO:0000259" key="2">
    <source>
        <dbReference type="PROSITE" id="PS51819"/>
    </source>
</evidence>
<feature type="domain" description="VOC" evidence="2">
    <location>
        <begin position="5"/>
        <end position="127"/>
    </location>
</feature>
<keyword evidence="4" id="KW-1185">Reference proteome</keyword>
<sequence>MGIKKIEHTAIIVKNLEESIEFYVNLLNFQLRTTANTGKRKIAFLSIIGHPEVEIELIEELEEKESPYVNGVIDHIAFAVEDIEEMINELQDKGVPFLNDKPSLTAFGKKTIMCKGINGELLQFIEV</sequence>
<dbReference type="PROSITE" id="PS51819">
    <property type="entry name" value="VOC"/>
    <property type="match status" value="1"/>
</dbReference>
<dbReference type="eggNOG" id="COG0346">
    <property type="taxonomic scope" value="Bacteria"/>
</dbReference>
<dbReference type="Gene3D" id="3.10.180.10">
    <property type="entry name" value="2,3-Dihydroxybiphenyl 1,2-Dioxygenase, domain 1"/>
    <property type="match status" value="1"/>
</dbReference>
<protein>
    <recommendedName>
        <fullName evidence="2">VOC domain-containing protein</fullName>
    </recommendedName>
</protein>
<dbReference type="STRING" id="1384049.CD29_11405"/>
<dbReference type="RefSeq" id="WP_036186555.1">
    <property type="nucleotide sequence ID" value="NZ_AVDA01000012.1"/>
</dbReference>
<dbReference type="GO" id="GO:0004493">
    <property type="term" value="F:methylmalonyl-CoA epimerase activity"/>
    <property type="evidence" value="ECO:0007669"/>
    <property type="project" value="TreeGrafter"/>
</dbReference>
<dbReference type="InterPro" id="IPR004360">
    <property type="entry name" value="Glyas_Fos-R_dOase_dom"/>
</dbReference>
<dbReference type="InterPro" id="IPR037523">
    <property type="entry name" value="VOC_core"/>
</dbReference>
<dbReference type="InterPro" id="IPR051785">
    <property type="entry name" value="MMCE/EMCE_epimerase"/>
</dbReference>
<evidence type="ECO:0000256" key="1">
    <source>
        <dbReference type="ARBA" id="ARBA00022723"/>
    </source>
</evidence>
<comment type="caution">
    <text evidence="3">The sequence shown here is derived from an EMBL/GenBank/DDBJ whole genome shotgun (WGS) entry which is preliminary data.</text>
</comment>
<organism evidence="3 4">
    <name type="scientific">Ureibacillus manganicus DSM 26584</name>
    <dbReference type="NCBI Taxonomy" id="1384049"/>
    <lineage>
        <taxon>Bacteria</taxon>
        <taxon>Bacillati</taxon>
        <taxon>Bacillota</taxon>
        <taxon>Bacilli</taxon>
        <taxon>Bacillales</taxon>
        <taxon>Caryophanaceae</taxon>
        <taxon>Ureibacillus</taxon>
    </lineage>
</organism>
<keyword evidence="1" id="KW-0479">Metal-binding</keyword>
<dbReference type="GO" id="GO:0046491">
    <property type="term" value="P:L-methylmalonyl-CoA metabolic process"/>
    <property type="evidence" value="ECO:0007669"/>
    <property type="project" value="TreeGrafter"/>
</dbReference>
<dbReference type="GO" id="GO:0046872">
    <property type="term" value="F:metal ion binding"/>
    <property type="evidence" value="ECO:0007669"/>
    <property type="project" value="UniProtKB-KW"/>
</dbReference>
<dbReference type="AlphaFoldDB" id="A0A0A3I6L0"/>
<proteinExistence type="predicted"/>
<evidence type="ECO:0000313" key="3">
    <source>
        <dbReference type="EMBL" id="KGR78318.1"/>
    </source>
</evidence>
<accession>A0A0A3I6L0</accession>
<dbReference type="SUPFAM" id="SSF54593">
    <property type="entry name" value="Glyoxalase/Bleomycin resistance protein/Dihydroxybiphenyl dioxygenase"/>
    <property type="match status" value="1"/>
</dbReference>
<dbReference type="PANTHER" id="PTHR43048:SF3">
    <property type="entry name" value="METHYLMALONYL-COA EPIMERASE, MITOCHONDRIAL"/>
    <property type="match status" value="1"/>
</dbReference>